<dbReference type="Pfam" id="PF14576">
    <property type="entry name" value="SEO_N"/>
    <property type="match status" value="1"/>
</dbReference>
<evidence type="ECO:0000313" key="5">
    <source>
        <dbReference type="Proteomes" id="UP001454036"/>
    </source>
</evidence>
<protein>
    <recommendedName>
        <fullName evidence="6">JmjC domain-containing protein</fullName>
    </recommendedName>
</protein>
<organism evidence="4 5">
    <name type="scientific">Lithospermum erythrorhizon</name>
    <name type="common">Purple gromwell</name>
    <name type="synonym">Lithospermum officinale var. erythrorhizon</name>
    <dbReference type="NCBI Taxonomy" id="34254"/>
    <lineage>
        <taxon>Eukaryota</taxon>
        <taxon>Viridiplantae</taxon>
        <taxon>Streptophyta</taxon>
        <taxon>Embryophyta</taxon>
        <taxon>Tracheophyta</taxon>
        <taxon>Spermatophyta</taxon>
        <taxon>Magnoliopsida</taxon>
        <taxon>eudicotyledons</taxon>
        <taxon>Gunneridae</taxon>
        <taxon>Pentapetalae</taxon>
        <taxon>asterids</taxon>
        <taxon>lamiids</taxon>
        <taxon>Boraginales</taxon>
        <taxon>Boraginaceae</taxon>
        <taxon>Boraginoideae</taxon>
        <taxon>Lithospermeae</taxon>
        <taxon>Lithospermum</taxon>
    </lineage>
</organism>
<proteinExistence type="predicted"/>
<evidence type="ECO:0000313" key="4">
    <source>
        <dbReference type="EMBL" id="GAA0155675.1"/>
    </source>
</evidence>
<feature type="compositionally biased region" description="Low complexity" evidence="1">
    <location>
        <begin position="11"/>
        <end position="25"/>
    </location>
</feature>
<dbReference type="PANTHER" id="PTHR33232:SF20">
    <property type="entry name" value="PROTEIN SIEVE ELEMENT OCCLUSION B-LIKE"/>
    <property type="match status" value="1"/>
</dbReference>
<accession>A0AAV3PZ97</accession>
<gene>
    <name evidence="4" type="ORF">LIER_13355</name>
</gene>
<feature type="domain" description="Sieve element occlusion N-terminal" evidence="2">
    <location>
        <begin position="132"/>
        <end position="425"/>
    </location>
</feature>
<comment type="caution">
    <text evidence="4">The sequence shown here is derived from an EMBL/GenBank/DDBJ whole genome shotgun (WGS) entry which is preliminary data.</text>
</comment>
<dbReference type="InterPro" id="IPR027944">
    <property type="entry name" value="SEO_C"/>
</dbReference>
<evidence type="ECO:0000259" key="3">
    <source>
        <dbReference type="Pfam" id="PF14577"/>
    </source>
</evidence>
<dbReference type="PANTHER" id="PTHR33232">
    <property type="entry name" value="PROTEIN SIEVE ELEMENT OCCLUSION B-LIKE"/>
    <property type="match status" value="1"/>
</dbReference>
<reference evidence="4 5" key="1">
    <citation type="submission" date="2024-01" db="EMBL/GenBank/DDBJ databases">
        <title>The complete chloroplast genome sequence of Lithospermum erythrorhizon: insights into the phylogenetic relationship among Boraginaceae species and the maternal lineages of purple gromwells.</title>
        <authorList>
            <person name="Okada T."/>
            <person name="Watanabe K."/>
        </authorList>
    </citation>
    <scope>NUCLEOTIDE SEQUENCE [LARGE SCALE GENOMIC DNA]</scope>
</reference>
<evidence type="ECO:0000256" key="1">
    <source>
        <dbReference type="SAM" id="MobiDB-lite"/>
    </source>
</evidence>
<sequence>MDNDYYPPTGKDSSAAAASDLSKLSVADQAAAVRAKRLSKQHNLLAPRKSTSNPTTAELLAQAIAKPSTVSPHDQMLLEPNARKHHELVPSDHRRHAPHHENPEPQMHLMSNVAPFKSHLARKEHHMFAATEETAVVRSIQSYHAPDGVEYAYDSKYVLNIVEDIFIRVSAVIPGIKHRIAVDERLDELHAENLMKGYTLSDLRDELAYPVHKISAELIWHCHSDGDGRKVSEKIFQSLAPYSWEAKVVIALAAFTMQYGEFWLVAELYRTHPLAGSVSLLMEIPEIMGNMEIFGPKFKAITDLVDAMLDVTRSIIELNEIFNKRRISRDAEDDISATLHLSVIPTACYWVIKSIVACSSILLNLMAMGHEYLTSQVNWELGSLIHKLSQTKGLLEEQWRKYQHKLDERRQLDLYLALKRIFGTSQYDNLIGSKALINNRDDPYPLYDGNDAMKKQLEVLKRKNVILLVSHLDIPAPEFEILLQLYHESRLYAENRVDSRIEMVWVPIINQTVASHVDPVLKARYHDIQKKMPWYSVSDPYMVEPGAVRFIREEWKFDEKPILVVLDPHGRVSNYDAIDMYWIWGFGASPFDEARERELWRDARWSMDLLVDTIDPTVHSWLTGNKYICVFGGDNIDWIRRFTTMARNVARQLDLPLELLYVGKSSSKELVRRNNDIIARENLSSVLPEFHTWFFWERLKCMWNSREKRGLPTVNDVIMQKIISVLIYDNSDRPWAVFGRGQYGEMAMQEGELVYKVLDEFSNWRDNIDHNNNFVKVLDDVLKDRRPENTCWRFVYPGSSTRAPPHIDWPECDKPMGKHLMYRCCSD</sequence>
<dbReference type="Proteomes" id="UP001454036">
    <property type="component" value="Unassembled WGS sequence"/>
</dbReference>
<evidence type="ECO:0008006" key="6">
    <source>
        <dbReference type="Google" id="ProtNLM"/>
    </source>
</evidence>
<dbReference type="EMBL" id="BAABME010002685">
    <property type="protein sequence ID" value="GAA0155675.1"/>
    <property type="molecule type" value="Genomic_DNA"/>
</dbReference>
<dbReference type="InterPro" id="IPR039299">
    <property type="entry name" value="SEOA"/>
</dbReference>
<dbReference type="Pfam" id="PF14577">
    <property type="entry name" value="SEO_C"/>
    <property type="match status" value="1"/>
</dbReference>
<name>A0AAV3PZ97_LITER</name>
<dbReference type="InterPro" id="IPR027942">
    <property type="entry name" value="SEO_N"/>
</dbReference>
<dbReference type="AlphaFoldDB" id="A0AAV3PZ97"/>
<dbReference type="GO" id="GO:0010088">
    <property type="term" value="P:phloem development"/>
    <property type="evidence" value="ECO:0007669"/>
    <property type="project" value="InterPro"/>
</dbReference>
<keyword evidence="5" id="KW-1185">Reference proteome</keyword>
<feature type="domain" description="Sieve element occlusion C-terminal" evidence="3">
    <location>
        <begin position="595"/>
        <end position="825"/>
    </location>
</feature>
<feature type="region of interest" description="Disordered" evidence="1">
    <location>
        <begin position="1"/>
        <end position="25"/>
    </location>
</feature>
<evidence type="ECO:0000259" key="2">
    <source>
        <dbReference type="Pfam" id="PF14576"/>
    </source>
</evidence>